<sequence>MASKRRNMFHKNKTQETTEKDMEESEPVQTFELKSRDDRPRPRLSPPQRVREIFLTAYPERAVFAAAVPRSPYRLESPGFRQLRQAGARPTAVASLARRSCSYYVGVDALLSLSSVELPSAHAGTTTDVSDNHLDVSPKIL</sequence>
<gene>
    <name evidence="2" type="ORF">AAG570_009527</name>
</gene>
<accession>A0ABD0YPE1</accession>
<dbReference type="EMBL" id="JBFDAA010000004">
    <property type="protein sequence ID" value="KAL1137831.1"/>
    <property type="molecule type" value="Genomic_DNA"/>
</dbReference>
<evidence type="ECO:0000313" key="3">
    <source>
        <dbReference type="Proteomes" id="UP001558652"/>
    </source>
</evidence>
<reference evidence="2 3" key="1">
    <citation type="submission" date="2024-07" db="EMBL/GenBank/DDBJ databases">
        <title>Chromosome-level genome assembly of the water stick insect Ranatra chinensis (Heteroptera: Nepidae).</title>
        <authorList>
            <person name="Liu X."/>
        </authorList>
    </citation>
    <scope>NUCLEOTIDE SEQUENCE [LARGE SCALE GENOMIC DNA]</scope>
    <source>
        <strain evidence="2">Cailab_2021Rc</strain>
        <tissue evidence="2">Muscle</tissue>
    </source>
</reference>
<evidence type="ECO:0000256" key="1">
    <source>
        <dbReference type="SAM" id="MobiDB-lite"/>
    </source>
</evidence>
<keyword evidence="3" id="KW-1185">Reference proteome</keyword>
<name>A0ABD0YPE1_9HEMI</name>
<feature type="compositionally biased region" description="Basic and acidic residues" evidence="1">
    <location>
        <begin position="130"/>
        <end position="141"/>
    </location>
</feature>
<protein>
    <submittedName>
        <fullName evidence="2">Uncharacterized protein</fullName>
    </submittedName>
</protein>
<dbReference type="Proteomes" id="UP001558652">
    <property type="component" value="Unassembled WGS sequence"/>
</dbReference>
<comment type="caution">
    <text evidence="2">The sequence shown here is derived from an EMBL/GenBank/DDBJ whole genome shotgun (WGS) entry which is preliminary data.</text>
</comment>
<feature type="compositionally biased region" description="Basic residues" evidence="1">
    <location>
        <begin position="1"/>
        <end position="12"/>
    </location>
</feature>
<dbReference type="AlphaFoldDB" id="A0ABD0YPE1"/>
<feature type="region of interest" description="Disordered" evidence="1">
    <location>
        <begin position="1"/>
        <end position="48"/>
    </location>
</feature>
<feature type="region of interest" description="Disordered" evidence="1">
    <location>
        <begin position="122"/>
        <end position="141"/>
    </location>
</feature>
<organism evidence="2 3">
    <name type="scientific">Ranatra chinensis</name>
    <dbReference type="NCBI Taxonomy" id="642074"/>
    <lineage>
        <taxon>Eukaryota</taxon>
        <taxon>Metazoa</taxon>
        <taxon>Ecdysozoa</taxon>
        <taxon>Arthropoda</taxon>
        <taxon>Hexapoda</taxon>
        <taxon>Insecta</taxon>
        <taxon>Pterygota</taxon>
        <taxon>Neoptera</taxon>
        <taxon>Paraneoptera</taxon>
        <taxon>Hemiptera</taxon>
        <taxon>Heteroptera</taxon>
        <taxon>Panheteroptera</taxon>
        <taxon>Nepomorpha</taxon>
        <taxon>Nepidae</taxon>
        <taxon>Ranatrinae</taxon>
        <taxon>Ranatra</taxon>
    </lineage>
</organism>
<proteinExistence type="predicted"/>
<evidence type="ECO:0000313" key="2">
    <source>
        <dbReference type="EMBL" id="KAL1137831.1"/>
    </source>
</evidence>